<dbReference type="SUPFAM" id="SSF53254">
    <property type="entry name" value="Phosphoglycerate mutase-like"/>
    <property type="match status" value="1"/>
</dbReference>
<dbReference type="InterPro" id="IPR050275">
    <property type="entry name" value="PGM_Phosphatase"/>
</dbReference>
<dbReference type="Gene3D" id="3.40.50.1240">
    <property type="entry name" value="Phosphoglycerate mutase-like"/>
    <property type="match status" value="1"/>
</dbReference>
<dbReference type="GO" id="GO:0016787">
    <property type="term" value="F:hydrolase activity"/>
    <property type="evidence" value="ECO:0007669"/>
    <property type="project" value="UniProtKB-KW"/>
</dbReference>
<dbReference type="EC" id="3.1.3.-" evidence="1"/>
<dbReference type="CDD" id="cd07067">
    <property type="entry name" value="HP_PGM_like"/>
    <property type="match status" value="1"/>
</dbReference>
<dbReference type="PANTHER" id="PTHR48100:SF1">
    <property type="entry name" value="HISTIDINE PHOSPHATASE FAMILY PROTEIN-RELATED"/>
    <property type="match status" value="1"/>
</dbReference>
<dbReference type="InterPro" id="IPR029033">
    <property type="entry name" value="His_PPase_superfam"/>
</dbReference>
<organism evidence="1 2">
    <name type="scientific">Niallia hominis</name>
    <dbReference type="NCBI Taxonomy" id="3133173"/>
    <lineage>
        <taxon>Bacteria</taxon>
        <taxon>Bacillati</taxon>
        <taxon>Bacillota</taxon>
        <taxon>Bacilli</taxon>
        <taxon>Bacillales</taxon>
        <taxon>Bacillaceae</taxon>
        <taxon>Niallia</taxon>
    </lineage>
</organism>
<protein>
    <submittedName>
        <fullName evidence="1">Histidine phosphatase family protein</fullName>
        <ecNumber evidence="1">3.1.3.-</ecNumber>
    </submittedName>
</protein>
<evidence type="ECO:0000313" key="1">
    <source>
        <dbReference type="EMBL" id="MEQ2464488.1"/>
    </source>
</evidence>
<name>A0ABV1ETQ7_9BACI</name>
<gene>
    <name evidence="1" type="ORF">WMO63_02240</name>
</gene>
<dbReference type="SMART" id="SM00855">
    <property type="entry name" value="PGAM"/>
    <property type="match status" value="1"/>
</dbReference>
<proteinExistence type="predicted"/>
<keyword evidence="1" id="KW-0378">Hydrolase</keyword>
<sequence length="185" mass="21303">MINSKNIYLIRHCEAYGQKAEAPLTANGKRQSSELADFLKDEGIQLILSSPYLRAYESAKPLAERLQIPIQNEERLIERKLSSRNLNNWQSLLKQSFTDLDIAYEGGESSRQAMTRATEVMKECLQRPENRFAIVTHGNLLALMWKYVDPSVGYIEWSKLSNPDVIQINYHSDRVSVKRIWGDND</sequence>
<keyword evidence="2" id="KW-1185">Reference proteome</keyword>
<comment type="caution">
    <text evidence="1">The sequence shown here is derived from an EMBL/GenBank/DDBJ whole genome shotgun (WGS) entry which is preliminary data.</text>
</comment>
<dbReference type="Pfam" id="PF00300">
    <property type="entry name" value="His_Phos_1"/>
    <property type="match status" value="1"/>
</dbReference>
<evidence type="ECO:0000313" key="2">
    <source>
        <dbReference type="Proteomes" id="UP001465426"/>
    </source>
</evidence>
<dbReference type="InterPro" id="IPR013078">
    <property type="entry name" value="His_Pase_superF_clade-1"/>
</dbReference>
<dbReference type="Proteomes" id="UP001465426">
    <property type="component" value="Unassembled WGS sequence"/>
</dbReference>
<dbReference type="RefSeq" id="WP_048719196.1">
    <property type="nucleotide sequence ID" value="NZ_JBBMFN010000002.1"/>
</dbReference>
<dbReference type="EMBL" id="JBBMFN010000002">
    <property type="protein sequence ID" value="MEQ2464488.1"/>
    <property type="molecule type" value="Genomic_DNA"/>
</dbReference>
<reference evidence="1 2" key="1">
    <citation type="submission" date="2024-03" db="EMBL/GenBank/DDBJ databases">
        <title>Human intestinal bacterial collection.</title>
        <authorList>
            <person name="Pauvert C."/>
            <person name="Hitch T.C.A."/>
            <person name="Clavel T."/>
        </authorList>
    </citation>
    <scope>NUCLEOTIDE SEQUENCE [LARGE SCALE GENOMIC DNA]</scope>
    <source>
        <strain evidence="1 2">CLA-SR-H024</strain>
    </source>
</reference>
<dbReference type="PANTHER" id="PTHR48100">
    <property type="entry name" value="BROAD-SPECIFICITY PHOSPHATASE YOR283W-RELATED"/>
    <property type="match status" value="1"/>
</dbReference>
<accession>A0ABV1ETQ7</accession>